<dbReference type="Pfam" id="PF08459">
    <property type="entry name" value="UvrC_RNaseH_dom"/>
    <property type="match status" value="1"/>
</dbReference>
<dbReference type="SUPFAM" id="SSF47781">
    <property type="entry name" value="RuvA domain 2-like"/>
    <property type="match status" value="1"/>
</dbReference>
<feature type="domain" description="Helix-hairpin-helix DNA-binding motif class 1" evidence="1">
    <location>
        <begin position="106"/>
        <end position="125"/>
    </location>
</feature>
<gene>
    <name evidence="2" type="ORF">J4D97_23290</name>
</gene>
<dbReference type="EMBL" id="JAGETX010000127">
    <property type="protein sequence ID" value="MBO3273583.1"/>
    <property type="molecule type" value="Genomic_DNA"/>
</dbReference>
<feature type="non-terminal residue" evidence="2">
    <location>
        <position position="126"/>
    </location>
</feature>
<dbReference type="InterPro" id="IPR038476">
    <property type="entry name" value="UvrC_RNase_H_dom_sf"/>
</dbReference>
<dbReference type="InterPro" id="IPR050066">
    <property type="entry name" value="UvrABC_protein_C"/>
</dbReference>
<evidence type="ECO:0000313" key="2">
    <source>
        <dbReference type="EMBL" id="MBO3273583.1"/>
    </source>
</evidence>
<reference evidence="2 3" key="1">
    <citation type="submission" date="2021-03" db="EMBL/GenBank/DDBJ databases">
        <authorList>
            <person name="Kim M.K."/>
        </authorList>
    </citation>
    <scope>NUCLEOTIDE SEQUENCE [LARGE SCALE GENOMIC DNA]</scope>
    <source>
        <strain evidence="2 3">BT507</strain>
    </source>
</reference>
<proteinExistence type="predicted"/>
<dbReference type="InterPro" id="IPR001162">
    <property type="entry name" value="UvrC_RNase_H_dom"/>
</dbReference>
<evidence type="ECO:0000313" key="3">
    <source>
        <dbReference type="Proteomes" id="UP000670527"/>
    </source>
</evidence>
<comment type="caution">
    <text evidence="2">The sequence shown here is derived from an EMBL/GenBank/DDBJ whole genome shotgun (WGS) entry which is preliminary data.</text>
</comment>
<protein>
    <submittedName>
        <fullName evidence="2">Excinuclease ABC subunit C</fullName>
    </submittedName>
</protein>
<dbReference type="SMART" id="SM00278">
    <property type="entry name" value="HhH1"/>
    <property type="match status" value="2"/>
</dbReference>
<dbReference type="InterPro" id="IPR010994">
    <property type="entry name" value="RuvA_2-like"/>
</dbReference>
<feature type="domain" description="Helix-hairpin-helix DNA-binding motif class 1" evidence="1">
    <location>
        <begin position="76"/>
        <end position="95"/>
    </location>
</feature>
<feature type="non-terminal residue" evidence="2">
    <location>
        <position position="1"/>
    </location>
</feature>
<accession>A0ABS3TK72</accession>
<keyword evidence="3" id="KW-1185">Reference proteome</keyword>
<dbReference type="Proteomes" id="UP000670527">
    <property type="component" value="Unassembled WGS sequence"/>
</dbReference>
<organism evidence="2 3">
    <name type="scientific">Hymenobacter defluvii</name>
    <dbReference type="NCBI Taxonomy" id="2054411"/>
    <lineage>
        <taxon>Bacteria</taxon>
        <taxon>Pseudomonadati</taxon>
        <taxon>Bacteroidota</taxon>
        <taxon>Cytophagia</taxon>
        <taxon>Cytophagales</taxon>
        <taxon>Hymenobacteraceae</taxon>
        <taxon>Hymenobacter</taxon>
    </lineage>
</organism>
<evidence type="ECO:0000259" key="1">
    <source>
        <dbReference type="SMART" id="SM00278"/>
    </source>
</evidence>
<dbReference type="Pfam" id="PF14520">
    <property type="entry name" value="HHH_5"/>
    <property type="match status" value="1"/>
</dbReference>
<dbReference type="PANTHER" id="PTHR30562">
    <property type="entry name" value="UVRC/OXIDOREDUCTASE"/>
    <property type="match status" value="1"/>
</dbReference>
<dbReference type="PANTHER" id="PTHR30562:SF1">
    <property type="entry name" value="UVRABC SYSTEM PROTEIN C"/>
    <property type="match status" value="1"/>
</dbReference>
<sequence length="126" mass="14355">LSMAVKALKDLNLWGQMAVIGIAKRLEEIYVPNDPLPLYIDKKSESLRLFQRMRDEVHRFGITFHRSRRDAATLKTELTDVKGLGPVTADKLLSKFKSVKKIKELTELELVAEVGKAKAKVLLNYF</sequence>
<name>A0ABS3TK72_9BACT</name>
<dbReference type="Gene3D" id="1.10.150.20">
    <property type="entry name" value="5' to 3' exonuclease, C-terminal subdomain"/>
    <property type="match status" value="1"/>
</dbReference>
<dbReference type="InterPro" id="IPR003583">
    <property type="entry name" value="Hlx-hairpin-Hlx_DNA-bd_motif"/>
</dbReference>
<dbReference type="Gene3D" id="3.30.420.340">
    <property type="entry name" value="UvrC, RNAse H endonuclease domain"/>
    <property type="match status" value="1"/>
</dbReference>